<accession>A0A0D2A468</accession>
<gene>
    <name evidence="3" type="ORF">PV07_01801</name>
</gene>
<dbReference type="PANTHER" id="PTHR37919:SF2">
    <property type="entry name" value="EXPERA DOMAIN-CONTAINING PROTEIN"/>
    <property type="match status" value="1"/>
</dbReference>
<protein>
    <recommendedName>
        <fullName evidence="5">EXPERA domain-containing protein</fullName>
    </recommendedName>
</protein>
<keyword evidence="4" id="KW-1185">Reference proteome</keyword>
<feature type="transmembrane region" description="Helical" evidence="2">
    <location>
        <begin position="78"/>
        <end position="98"/>
    </location>
</feature>
<dbReference type="OrthoDB" id="60858at2759"/>
<evidence type="ECO:0000256" key="1">
    <source>
        <dbReference type="SAM" id="MobiDB-lite"/>
    </source>
</evidence>
<evidence type="ECO:0000313" key="3">
    <source>
        <dbReference type="EMBL" id="KIW35081.1"/>
    </source>
</evidence>
<name>A0A0D2A468_9EURO</name>
<keyword evidence="2" id="KW-1133">Transmembrane helix</keyword>
<dbReference type="VEuPathDB" id="FungiDB:PV07_01801"/>
<dbReference type="HOGENOM" id="CLU_076143_0_0_1"/>
<feature type="transmembrane region" description="Helical" evidence="2">
    <location>
        <begin position="189"/>
        <end position="212"/>
    </location>
</feature>
<evidence type="ECO:0000313" key="4">
    <source>
        <dbReference type="Proteomes" id="UP000054466"/>
    </source>
</evidence>
<feature type="region of interest" description="Disordered" evidence="1">
    <location>
        <begin position="1"/>
        <end position="70"/>
    </location>
</feature>
<feature type="transmembrane region" description="Helical" evidence="2">
    <location>
        <begin position="110"/>
        <end position="131"/>
    </location>
</feature>
<feature type="compositionally biased region" description="Polar residues" evidence="1">
    <location>
        <begin position="16"/>
        <end position="25"/>
    </location>
</feature>
<reference evidence="3 4" key="1">
    <citation type="submission" date="2015-01" db="EMBL/GenBank/DDBJ databases">
        <title>The Genome Sequence of Cladophialophora immunda CBS83496.</title>
        <authorList>
            <consortium name="The Broad Institute Genomics Platform"/>
            <person name="Cuomo C."/>
            <person name="de Hoog S."/>
            <person name="Gorbushina A."/>
            <person name="Stielow B."/>
            <person name="Teixiera M."/>
            <person name="Abouelleil A."/>
            <person name="Chapman S.B."/>
            <person name="Priest M."/>
            <person name="Young S.K."/>
            <person name="Wortman J."/>
            <person name="Nusbaum C."/>
            <person name="Birren B."/>
        </authorList>
    </citation>
    <scope>NUCLEOTIDE SEQUENCE [LARGE SCALE GENOMIC DNA]</scope>
    <source>
        <strain evidence="3 4">CBS 83496</strain>
    </source>
</reference>
<dbReference type="PANTHER" id="PTHR37919">
    <property type="entry name" value="PROTEIN CBG05606"/>
    <property type="match status" value="1"/>
</dbReference>
<proteinExistence type="predicted"/>
<feature type="compositionally biased region" description="Low complexity" evidence="1">
    <location>
        <begin position="26"/>
        <end position="48"/>
    </location>
</feature>
<dbReference type="EMBL" id="KN847040">
    <property type="protein sequence ID" value="KIW35081.1"/>
    <property type="molecule type" value="Genomic_DNA"/>
</dbReference>
<dbReference type="AlphaFoldDB" id="A0A0D2A468"/>
<organism evidence="3 4">
    <name type="scientific">Cladophialophora immunda</name>
    <dbReference type="NCBI Taxonomy" id="569365"/>
    <lineage>
        <taxon>Eukaryota</taxon>
        <taxon>Fungi</taxon>
        <taxon>Dikarya</taxon>
        <taxon>Ascomycota</taxon>
        <taxon>Pezizomycotina</taxon>
        <taxon>Eurotiomycetes</taxon>
        <taxon>Chaetothyriomycetidae</taxon>
        <taxon>Chaetothyriales</taxon>
        <taxon>Herpotrichiellaceae</taxon>
        <taxon>Cladophialophora</taxon>
    </lineage>
</organism>
<sequence>MVSTRHHPRPFPEPATPSSTTRSNATDSLSKSSSPPLSDDSITISPSVSRKRRSNRSSNARLSSSSTHPYSHTAPPLLLIWLFVSLPLVVWDTGYIALRPHSMPGGKFHSPVWSLYALYGTVDYVYGWPAWDGHVGFTAAQASLNVIETVMYIYYLSTILSIGTDGLLSCRTVHGFFLGERDKSVRGPGVATAVVVLFSAAVMTLSKTILYWLNEYFSSFANIGHNDMYNLVFLWIIPNGLWLIFPAYMIYLLGKEMVAGMEGTQAEKEE</sequence>
<feature type="transmembrane region" description="Helical" evidence="2">
    <location>
        <begin position="151"/>
        <end position="168"/>
    </location>
</feature>
<evidence type="ECO:0000256" key="2">
    <source>
        <dbReference type="SAM" id="Phobius"/>
    </source>
</evidence>
<feature type="compositionally biased region" description="Low complexity" evidence="1">
    <location>
        <begin position="56"/>
        <end position="66"/>
    </location>
</feature>
<dbReference type="STRING" id="569365.A0A0D2A468"/>
<keyword evidence="2" id="KW-0812">Transmembrane</keyword>
<dbReference type="Proteomes" id="UP000054466">
    <property type="component" value="Unassembled WGS sequence"/>
</dbReference>
<dbReference type="RefSeq" id="XP_016255297.1">
    <property type="nucleotide sequence ID" value="XM_016388369.1"/>
</dbReference>
<evidence type="ECO:0008006" key="5">
    <source>
        <dbReference type="Google" id="ProtNLM"/>
    </source>
</evidence>
<keyword evidence="2" id="KW-0472">Membrane</keyword>
<dbReference type="GeneID" id="27340995"/>
<feature type="transmembrane region" description="Helical" evidence="2">
    <location>
        <begin position="232"/>
        <end position="253"/>
    </location>
</feature>